<dbReference type="Proteomes" id="UP000548326">
    <property type="component" value="Unassembled WGS sequence"/>
</dbReference>
<name>A0A841JJE9_9SPHI</name>
<dbReference type="Proteomes" id="UP000541583">
    <property type="component" value="Unassembled WGS sequence"/>
</dbReference>
<gene>
    <name evidence="3" type="ORF">HDF22_003858</name>
    <name evidence="2" type="ORF">HDF23_005482</name>
</gene>
<evidence type="ECO:0000313" key="5">
    <source>
        <dbReference type="Proteomes" id="UP000548326"/>
    </source>
</evidence>
<evidence type="ECO:0000313" key="3">
    <source>
        <dbReference type="EMBL" id="MBB6129726.1"/>
    </source>
</evidence>
<dbReference type="EMBL" id="JACHCB010000021">
    <property type="protein sequence ID" value="MBB6112704.1"/>
    <property type="molecule type" value="Genomic_DNA"/>
</dbReference>
<dbReference type="RefSeq" id="WP_076378279.1">
    <property type="nucleotide sequence ID" value="NZ_FTMG01000021.1"/>
</dbReference>
<evidence type="ECO:0000313" key="2">
    <source>
        <dbReference type="EMBL" id="MBB6112704.1"/>
    </source>
</evidence>
<evidence type="ECO:0000313" key="4">
    <source>
        <dbReference type="Proteomes" id="UP000541583"/>
    </source>
</evidence>
<reference evidence="4 5" key="1">
    <citation type="submission" date="2020-08" db="EMBL/GenBank/DDBJ databases">
        <title>Genomic Encyclopedia of Type Strains, Phase IV (KMG-V): Genome sequencing to study the core and pangenomes of soil and plant-associated prokaryotes.</title>
        <authorList>
            <person name="Whitman W."/>
        </authorList>
    </citation>
    <scope>NUCLEOTIDE SEQUENCE [LARGE SCALE GENOMIC DNA]</scope>
    <source>
        <strain evidence="2 4">ANJLi2</strain>
        <strain evidence="3 5">MP601</strain>
    </source>
</reference>
<comment type="caution">
    <text evidence="3">The sequence shown here is derived from an EMBL/GenBank/DDBJ whole genome shotgun (WGS) entry which is preliminary data.</text>
</comment>
<organism evidence="3 5">
    <name type="scientific">Mucilaginibacter lappiensis</name>
    <dbReference type="NCBI Taxonomy" id="354630"/>
    <lineage>
        <taxon>Bacteria</taxon>
        <taxon>Pseudomonadati</taxon>
        <taxon>Bacteroidota</taxon>
        <taxon>Sphingobacteriia</taxon>
        <taxon>Sphingobacteriales</taxon>
        <taxon>Sphingobacteriaceae</taxon>
        <taxon>Mucilaginibacter</taxon>
    </lineage>
</organism>
<proteinExistence type="predicted"/>
<feature type="region of interest" description="Disordered" evidence="1">
    <location>
        <begin position="1"/>
        <end position="30"/>
    </location>
</feature>
<accession>A0A841JJE9</accession>
<protein>
    <submittedName>
        <fullName evidence="3">Uncharacterized protein</fullName>
    </submittedName>
</protein>
<evidence type="ECO:0000256" key="1">
    <source>
        <dbReference type="SAM" id="MobiDB-lite"/>
    </source>
</evidence>
<sequence length="60" mass="6834">MKKKATIAPQPDKTEATHPELFANHPNNPKMYRDHKVCDHYTHGRTNKFPFGSSHGPACF</sequence>
<dbReference type="AlphaFoldDB" id="A0A841JJE9"/>
<keyword evidence="4" id="KW-1185">Reference proteome</keyword>
<dbReference type="OrthoDB" id="798121at2"/>
<dbReference type="EMBL" id="JACHCA010000011">
    <property type="protein sequence ID" value="MBB6129726.1"/>
    <property type="molecule type" value="Genomic_DNA"/>
</dbReference>